<dbReference type="InterPro" id="IPR003790">
    <property type="entry name" value="GHL10"/>
</dbReference>
<dbReference type="SUPFAM" id="SSF51445">
    <property type="entry name" value="(Trans)glycosidases"/>
    <property type="match status" value="1"/>
</dbReference>
<evidence type="ECO:0000313" key="5">
    <source>
        <dbReference type="Proteomes" id="UP000249794"/>
    </source>
</evidence>
<keyword evidence="1" id="KW-0732">Signal</keyword>
<reference evidence="4 5" key="2">
    <citation type="submission" date="2018-06" db="EMBL/GenBank/DDBJ databases">
        <title>Metagenomic assembly of (sub)arctic Cyanobacteria and their associated microbiome from non-axenic cultures.</title>
        <authorList>
            <person name="Baurain D."/>
        </authorList>
    </citation>
    <scope>NUCLEOTIDE SEQUENCE [LARGE SCALE GENOMIC DNA]</scope>
    <source>
        <strain evidence="4">ULC027bin1</strain>
    </source>
</reference>
<dbReference type="PANTHER" id="PTHR43405:SF1">
    <property type="entry name" value="GLYCOSYL HYDROLASE DIGH"/>
    <property type="match status" value="1"/>
</dbReference>
<dbReference type="AlphaFoldDB" id="A0A2W4XMV3"/>
<protein>
    <recommendedName>
        <fullName evidence="3">Glycosyl hydrolase-like 10 domain-containing protein</fullName>
    </recommendedName>
</protein>
<comment type="caution">
    <text evidence="4">The sequence shown here is derived from an EMBL/GenBank/DDBJ whole genome shotgun (WGS) entry which is preliminary data.</text>
</comment>
<sequence length="500" mass="55202">MPPPAQASVNRFCQISQADSDQKEALRAAGLAGDANAQRQYEEIKRQHSDSLKNCRQTDWPRNQASWLRLYPCDLQPGRLDTLMDRIVNLGYNQVFIEAFSNGQVLLPKNDNPTVWPSVVQFDADANRDLLAEAIAAAHSRDLKAYAWMFTINFGYSYGQRADRQQVLARNGSGSTTADYASNGNSGISEEAFIDPYNRTAQADYAQMVRSVIARQPDGVLYDYVRYPRLVGAASVASQVKDLWIYGSAARQALIARAVNNKGRELIERFLDRGYITDADVAQVDSLYPNEGEPLWQSRNPPAVASADLAPAAERRPGLQAELWRLSVAHAVQGIVDFLQAGAAPARQAGLPAGAVFFPYGNRAVGSGFDSRLQHWNRFPSWLDFNPMSYAVCGNANCIIEEVQRVLAVRSNSATVKPALAGRWGITQENRPSLETQMDALQRSLPQLQTVSHFAFSWQDPEFDRFRKSCSATTGATTAPRSGLIQGRPLSSRPDLPDSL</sequence>
<name>A0A2W4XMV3_9CYAN</name>
<evidence type="ECO:0000256" key="2">
    <source>
        <dbReference type="SAM" id="MobiDB-lite"/>
    </source>
</evidence>
<dbReference type="Gene3D" id="3.20.20.80">
    <property type="entry name" value="Glycosidases"/>
    <property type="match status" value="1"/>
</dbReference>
<dbReference type="InterPro" id="IPR052177">
    <property type="entry name" value="Divisome_Glycosyl_Hydrolase"/>
</dbReference>
<evidence type="ECO:0000256" key="1">
    <source>
        <dbReference type="ARBA" id="ARBA00022729"/>
    </source>
</evidence>
<feature type="domain" description="Glycosyl hydrolase-like 10" evidence="3">
    <location>
        <begin position="68"/>
        <end position="234"/>
    </location>
</feature>
<dbReference type="Pfam" id="PF02638">
    <property type="entry name" value="GHL10"/>
    <property type="match status" value="1"/>
</dbReference>
<proteinExistence type="predicted"/>
<organism evidence="4 5">
    <name type="scientific">Phormidesmis priestleyi</name>
    <dbReference type="NCBI Taxonomy" id="268141"/>
    <lineage>
        <taxon>Bacteria</taxon>
        <taxon>Bacillati</taxon>
        <taxon>Cyanobacteriota</taxon>
        <taxon>Cyanophyceae</taxon>
        <taxon>Leptolyngbyales</taxon>
        <taxon>Leptolyngbyaceae</taxon>
        <taxon>Phormidesmis</taxon>
    </lineage>
</organism>
<dbReference type="PANTHER" id="PTHR43405">
    <property type="entry name" value="GLYCOSYL HYDROLASE DIGH"/>
    <property type="match status" value="1"/>
</dbReference>
<feature type="region of interest" description="Disordered" evidence="2">
    <location>
        <begin position="469"/>
        <end position="500"/>
    </location>
</feature>
<evidence type="ECO:0000259" key="3">
    <source>
        <dbReference type="Pfam" id="PF02638"/>
    </source>
</evidence>
<accession>A0A2W4XMV3</accession>
<dbReference type="InterPro" id="IPR017853">
    <property type="entry name" value="GH"/>
</dbReference>
<reference evidence="5" key="1">
    <citation type="submission" date="2018-04" db="EMBL/GenBank/DDBJ databases">
        <authorList>
            <person name="Cornet L."/>
        </authorList>
    </citation>
    <scope>NUCLEOTIDE SEQUENCE [LARGE SCALE GENOMIC DNA]</scope>
</reference>
<gene>
    <name evidence="4" type="ORF">DCF15_04465</name>
</gene>
<dbReference type="Proteomes" id="UP000249794">
    <property type="component" value="Unassembled WGS sequence"/>
</dbReference>
<dbReference type="EMBL" id="QBMP01000028">
    <property type="protein sequence ID" value="PZO58693.1"/>
    <property type="molecule type" value="Genomic_DNA"/>
</dbReference>
<evidence type="ECO:0000313" key="4">
    <source>
        <dbReference type="EMBL" id="PZO58693.1"/>
    </source>
</evidence>
<feature type="compositionally biased region" description="Polar residues" evidence="2">
    <location>
        <begin position="470"/>
        <end position="480"/>
    </location>
</feature>